<name>A0A6M3ILV2_9ZZZZ</name>
<dbReference type="AlphaFoldDB" id="A0A6M3ILV2"/>
<gene>
    <name evidence="1" type="ORF">MM415B01507_0016</name>
</gene>
<protein>
    <submittedName>
        <fullName evidence="1">Uncharacterized protein</fullName>
    </submittedName>
</protein>
<reference evidence="1" key="1">
    <citation type="submission" date="2020-03" db="EMBL/GenBank/DDBJ databases">
        <title>The deep terrestrial virosphere.</title>
        <authorList>
            <person name="Holmfeldt K."/>
            <person name="Nilsson E."/>
            <person name="Simone D."/>
            <person name="Lopez-Fernandez M."/>
            <person name="Wu X."/>
            <person name="de Brujin I."/>
            <person name="Lundin D."/>
            <person name="Andersson A."/>
            <person name="Bertilsson S."/>
            <person name="Dopson M."/>
        </authorList>
    </citation>
    <scope>NUCLEOTIDE SEQUENCE</scope>
    <source>
        <strain evidence="1">MM415B01507</strain>
    </source>
</reference>
<evidence type="ECO:0000313" key="1">
    <source>
        <dbReference type="EMBL" id="QJA58067.1"/>
    </source>
</evidence>
<proteinExistence type="predicted"/>
<sequence length="70" mass="7742">MADISKFDGVTKLDLSADRVIQGAIGKLDWVVVIGYDKDGDEYFAGSHADGGDVLWLIERMKLQLLLDED</sequence>
<accession>A0A6M3ILV2</accession>
<organism evidence="1">
    <name type="scientific">viral metagenome</name>
    <dbReference type="NCBI Taxonomy" id="1070528"/>
    <lineage>
        <taxon>unclassified sequences</taxon>
        <taxon>metagenomes</taxon>
        <taxon>organismal metagenomes</taxon>
    </lineage>
</organism>
<dbReference type="EMBL" id="MT141306">
    <property type="protein sequence ID" value="QJA58067.1"/>
    <property type="molecule type" value="Genomic_DNA"/>
</dbReference>